<dbReference type="PANTHER" id="PTHR24256">
    <property type="entry name" value="TRYPTASE-RELATED"/>
    <property type="match status" value="1"/>
</dbReference>
<dbReference type="SMART" id="SM00020">
    <property type="entry name" value="Tryp_SPc"/>
    <property type="match status" value="1"/>
</dbReference>
<keyword evidence="1" id="KW-1015">Disulfide bond</keyword>
<reference evidence="6 7" key="1">
    <citation type="submission" date="2024-05" db="EMBL/GenBank/DDBJ databases">
        <title>Culex pipiens pipiens assembly and annotation.</title>
        <authorList>
            <person name="Alout H."/>
            <person name="Durand T."/>
        </authorList>
    </citation>
    <scope>NUCLEOTIDE SEQUENCE [LARGE SCALE GENOMIC DNA]</scope>
    <source>
        <strain evidence="6">HA-2024</strain>
        <tissue evidence="6">Whole body</tissue>
    </source>
</reference>
<name>A0ABD1DZM5_CULPP</name>
<feature type="chain" id="PRO_5044862615" description="Peptidase S1 domain-containing protein" evidence="4">
    <location>
        <begin position="18"/>
        <end position="305"/>
    </location>
</feature>
<dbReference type="AlphaFoldDB" id="A0ABD1DZM5"/>
<sequence>MHVLWVVLFAGFVGVFGDDIFDAESCGSSFYNETIRRPTLARLREFPWLARLGYQKSPDVAPEFHFHGTLIHRYYAVTTVFAADYLGKSLKFVRLGDYHTSDEKDCQEFDGEEICAPLPQDIPVLYVVKHPEHNRPRMSHDLVLVKFQQPADLTTEYVQPICLPSPNLPLLEDAPLFLSAWCGSVKTGISVVPRQYRMQLAPTAVCTEKLSPHISITLHESEFCAALDLPKDSTLPKEVSLRGSTGAPLQMLDRTGKRFQLVGMTSVGVKNAARDVPYVFTNVLQLSDWLRSTVDREEQKRAGKL</sequence>
<dbReference type="InterPro" id="IPR001254">
    <property type="entry name" value="Trypsin_dom"/>
</dbReference>
<dbReference type="EMBL" id="JBEHCU010001205">
    <property type="protein sequence ID" value="KAL1403724.1"/>
    <property type="molecule type" value="Genomic_DNA"/>
</dbReference>
<evidence type="ECO:0000313" key="7">
    <source>
        <dbReference type="Proteomes" id="UP001562425"/>
    </source>
</evidence>
<evidence type="ECO:0000313" key="6">
    <source>
        <dbReference type="EMBL" id="KAL1403724.1"/>
    </source>
</evidence>
<keyword evidence="4" id="KW-0732">Signal</keyword>
<keyword evidence="2" id="KW-0325">Glycoprotein</keyword>
<keyword evidence="7" id="KW-1185">Reference proteome</keyword>
<feature type="signal peptide" evidence="4">
    <location>
        <begin position="1"/>
        <end position="17"/>
    </location>
</feature>
<feature type="domain" description="Peptidase S1" evidence="5">
    <location>
        <begin position="15"/>
        <end position="295"/>
    </location>
</feature>
<evidence type="ECO:0000256" key="2">
    <source>
        <dbReference type="ARBA" id="ARBA00023180"/>
    </source>
</evidence>
<accession>A0ABD1DZM5</accession>
<dbReference type="InterPro" id="IPR051487">
    <property type="entry name" value="Ser/Thr_Proteases_Immune/Dev"/>
</dbReference>
<comment type="caution">
    <text evidence="6">The sequence shown here is derived from an EMBL/GenBank/DDBJ whole genome shotgun (WGS) entry which is preliminary data.</text>
</comment>
<evidence type="ECO:0000256" key="4">
    <source>
        <dbReference type="SAM" id="SignalP"/>
    </source>
</evidence>
<evidence type="ECO:0000259" key="5">
    <source>
        <dbReference type="PROSITE" id="PS50240"/>
    </source>
</evidence>
<dbReference type="InterPro" id="IPR043504">
    <property type="entry name" value="Peptidase_S1_PA_chymotrypsin"/>
</dbReference>
<gene>
    <name evidence="6" type="ORF">pipiens_019247</name>
</gene>
<proteinExistence type="inferred from homology"/>
<dbReference type="SUPFAM" id="SSF50494">
    <property type="entry name" value="Trypsin-like serine proteases"/>
    <property type="match status" value="1"/>
</dbReference>
<comment type="similarity">
    <text evidence="3">Belongs to the peptidase S1 family. CLIP subfamily.</text>
</comment>
<dbReference type="Gene3D" id="2.40.10.10">
    <property type="entry name" value="Trypsin-like serine proteases"/>
    <property type="match status" value="2"/>
</dbReference>
<dbReference type="Pfam" id="PF00089">
    <property type="entry name" value="Trypsin"/>
    <property type="match status" value="1"/>
</dbReference>
<dbReference type="InterPro" id="IPR009003">
    <property type="entry name" value="Peptidase_S1_PA"/>
</dbReference>
<evidence type="ECO:0000256" key="3">
    <source>
        <dbReference type="ARBA" id="ARBA00024195"/>
    </source>
</evidence>
<dbReference type="PROSITE" id="PS50240">
    <property type="entry name" value="TRYPSIN_DOM"/>
    <property type="match status" value="1"/>
</dbReference>
<organism evidence="6 7">
    <name type="scientific">Culex pipiens pipiens</name>
    <name type="common">Northern house mosquito</name>
    <dbReference type="NCBI Taxonomy" id="38569"/>
    <lineage>
        <taxon>Eukaryota</taxon>
        <taxon>Metazoa</taxon>
        <taxon>Ecdysozoa</taxon>
        <taxon>Arthropoda</taxon>
        <taxon>Hexapoda</taxon>
        <taxon>Insecta</taxon>
        <taxon>Pterygota</taxon>
        <taxon>Neoptera</taxon>
        <taxon>Endopterygota</taxon>
        <taxon>Diptera</taxon>
        <taxon>Nematocera</taxon>
        <taxon>Culicoidea</taxon>
        <taxon>Culicidae</taxon>
        <taxon>Culicinae</taxon>
        <taxon>Culicini</taxon>
        <taxon>Culex</taxon>
        <taxon>Culex</taxon>
    </lineage>
</organism>
<evidence type="ECO:0000256" key="1">
    <source>
        <dbReference type="ARBA" id="ARBA00023157"/>
    </source>
</evidence>
<dbReference type="Proteomes" id="UP001562425">
    <property type="component" value="Unassembled WGS sequence"/>
</dbReference>
<protein>
    <recommendedName>
        <fullName evidence="5">Peptidase S1 domain-containing protein</fullName>
    </recommendedName>
</protein>